<proteinExistence type="predicted"/>
<gene>
    <name evidence="2" type="ORF">NCWK1_5300</name>
</gene>
<keyword evidence="1" id="KW-1133">Transmembrane helix</keyword>
<keyword evidence="1" id="KW-0812">Transmembrane</keyword>
<protein>
    <submittedName>
        <fullName evidence="2">Heat shock protein DnaJ domain-containing protein</fullName>
    </submittedName>
</protein>
<keyword evidence="3" id="KW-1185">Reference proteome</keyword>
<evidence type="ECO:0000256" key="1">
    <source>
        <dbReference type="SAM" id="Phobius"/>
    </source>
</evidence>
<dbReference type="RefSeq" id="WP_245895005.1">
    <property type="nucleotide sequence ID" value="NZ_DF978450.1"/>
</dbReference>
<keyword evidence="2" id="KW-0346">Stress response</keyword>
<dbReference type="Proteomes" id="UP000236527">
    <property type="component" value="Unassembled WGS sequence"/>
</dbReference>
<name>A0A2H6LQM8_9NOSO</name>
<organism evidence="2 3">
    <name type="scientific">Nostoc cycadae WK-1</name>
    <dbReference type="NCBI Taxonomy" id="1861711"/>
    <lineage>
        <taxon>Bacteria</taxon>
        <taxon>Bacillati</taxon>
        <taxon>Cyanobacteriota</taxon>
        <taxon>Cyanophyceae</taxon>
        <taxon>Nostocales</taxon>
        <taxon>Nostocaceae</taxon>
        <taxon>Nostoc</taxon>
    </lineage>
</organism>
<dbReference type="EMBL" id="BDGE01000108">
    <property type="protein sequence ID" value="GBE95512.1"/>
    <property type="molecule type" value="Genomic_DNA"/>
</dbReference>
<evidence type="ECO:0000313" key="2">
    <source>
        <dbReference type="EMBL" id="GBE95512.1"/>
    </source>
</evidence>
<accession>A0A2H6LQM8</accession>
<keyword evidence="1" id="KW-0472">Membrane</keyword>
<evidence type="ECO:0000313" key="3">
    <source>
        <dbReference type="Proteomes" id="UP000236527"/>
    </source>
</evidence>
<feature type="transmembrane region" description="Helical" evidence="1">
    <location>
        <begin position="40"/>
        <end position="59"/>
    </location>
</feature>
<sequence>MIQNSKTGAAFIAGGSLAGAGVSATVGGMGLAGGFGAVGMELRLLLVLVLWLVRLFMVLSRL</sequence>
<comment type="caution">
    <text evidence="2">The sequence shown here is derived from an EMBL/GenBank/DDBJ whole genome shotgun (WGS) entry which is preliminary data.</text>
</comment>
<reference evidence="3" key="1">
    <citation type="journal article" date="2018" name="Genome Announc.">
        <title>Draft Genome Sequence of the Nitrogen-Fixing and Hormogonia-Inducing Cyanobacterium Nostoc cycadae Strain WK-1, Isolated from the Coralloid Roots of Cycas revoluta.</title>
        <authorList>
            <person name="Kanesaki Y."/>
            <person name="Hirose M."/>
            <person name="Hirose Y."/>
            <person name="Fujisawa T."/>
            <person name="Nakamura Y."/>
            <person name="Watanabe S."/>
            <person name="Matsunaga S."/>
            <person name="Uchida H."/>
            <person name="Murakami A."/>
        </authorList>
    </citation>
    <scope>NUCLEOTIDE SEQUENCE [LARGE SCALE GENOMIC DNA]</scope>
    <source>
        <strain evidence="3">WK-1</strain>
    </source>
</reference>
<dbReference type="AlphaFoldDB" id="A0A2H6LQM8"/>